<feature type="domain" description="Glycoside hydrolase family 20 catalytic" evidence="8">
    <location>
        <begin position="132"/>
        <end position="474"/>
    </location>
</feature>
<accession>A0A4V2G7K8</accession>
<feature type="active site" description="Proton donor" evidence="6">
    <location>
        <position position="307"/>
    </location>
</feature>
<comment type="similarity">
    <text evidence="2">Belongs to the glycosyl hydrolase 20 family.</text>
</comment>
<dbReference type="Pfam" id="PF02838">
    <property type="entry name" value="Glyco_hydro_20b"/>
    <property type="match status" value="1"/>
</dbReference>
<dbReference type="PANTHER" id="PTHR22600">
    <property type="entry name" value="BETA-HEXOSAMINIDASE"/>
    <property type="match status" value="1"/>
</dbReference>
<evidence type="ECO:0000256" key="4">
    <source>
        <dbReference type="ARBA" id="ARBA00022801"/>
    </source>
</evidence>
<dbReference type="CDD" id="cd06563">
    <property type="entry name" value="GH20_chitobiase-like"/>
    <property type="match status" value="1"/>
</dbReference>
<feature type="domain" description="Beta-hexosaminidase bacterial type N-terminal" evidence="9">
    <location>
        <begin position="8"/>
        <end position="110"/>
    </location>
</feature>
<evidence type="ECO:0000259" key="9">
    <source>
        <dbReference type="Pfam" id="PF02838"/>
    </source>
</evidence>
<dbReference type="InterPro" id="IPR017853">
    <property type="entry name" value="GH"/>
</dbReference>
<evidence type="ECO:0000256" key="5">
    <source>
        <dbReference type="ARBA" id="ARBA00023295"/>
    </source>
</evidence>
<dbReference type="PANTHER" id="PTHR22600:SF57">
    <property type="entry name" value="BETA-N-ACETYLHEXOSAMINIDASE"/>
    <property type="match status" value="1"/>
</dbReference>
<comment type="caution">
    <text evidence="10">The sequence shown here is derived from an EMBL/GenBank/DDBJ whole genome shotgun (WGS) entry which is preliminary data.</text>
</comment>
<evidence type="ECO:0000313" key="10">
    <source>
        <dbReference type="EMBL" id="RZU52986.1"/>
    </source>
</evidence>
<dbReference type="InterPro" id="IPR015882">
    <property type="entry name" value="HEX_bac_N"/>
</dbReference>
<dbReference type="GO" id="GO:0030203">
    <property type="term" value="P:glycosaminoglycan metabolic process"/>
    <property type="evidence" value="ECO:0007669"/>
    <property type="project" value="TreeGrafter"/>
</dbReference>
<dbReference type="Gene3D" id="3.30.379.10">
    <property type="entry name" value="Chitobiase/beta-hexosaminidase domain 2-like"/>
    <property type="match status" value="1"/>
</dbReference>
<dbReference type="SUPFAM" id="SSF51445">
    <property type="entry name" value="(Trans)glycosidases"/>
    <property type="match status" value="1"/>
</dbReference>
<reference evidence="10 11" key="1">
    <citation type="submission" date="2019-02" db="EMBL/GenBank/DDBJ databases">
        <title>Sequencing the genomes of 1000 actinobacteria strains.</title>
        <authorList>
            <person name="Klenk H.-P."/>
        </authorList>
    </citation>
    <scope>NUCLEOTIDE SEQUENCE [LARGE SCALE GENOMIC DNA]</scope>
    <source>
        <strain evidence="10 11">DSM 45162</strain>
    </source>
</reference>
<dbReference type="InterPro" id="IPR025705">
    <property type="entry name" value="Beta_hexosaminidase_sua/sub"/>
</dbReference>
<dbReference type="Gene3D" id="3.20.20.80">
    <property type="entry name" value="Glycosidases"/>
    <property type="match status" value="1"/>
</dbReference>
<gene>
    <name evidence="10" type="ORF">EV385_4870</name>
</gene>
<dbReference type="EMBL" id="SHKY01000001">
    <property type="protein sequence ID" value="RZU52986.1"/>
    <property type="molecule type" value="Genomic_DNA"/>
</dbReference>
<name>A0A4V2G7K8_9ACTN</name>
<dbReference type="InterPro" id="IPR015883">
    <property type="entry name" value="Glyco_hydro_20_cat"/>
</dbReference>
<organism evidence="10 11">
    <name type="scientific">Krasilnikovia cinnamomea</name>
    <dbReference type="NCBI Taxonomy" id="349313"/>
    <lineage>
        <taxon>Bacteria</taxon>
        <taxon>Bacillati</taxon>
        <taxon>Actinomycetota</taxon>
        <taxon>Actinomycetes</taxon>
        <taxon>Micromonosporales</taxon>
        <taxon>Micromonosporaceae</taxon>
        <taxon>Krasilnikovia</taxon>
    </lineage>
</organism>
<dbReference type="GO" id="GO:0005975">
    <property type="term" value="P:carbohydrate metabolic process"/>
    <property type="evidence" value="ECO:0007669"/>
    <property type="project" value="InterPro"/>
</dbReference>
<dbReference type="EC" id="3.2.1.52" evidence="3"/>
<dbReference type="Pfam" id="PF00728">
    <property type="entry name" value="Glyco_hydro_20"/>
    <property type="match status" value="1"/>
</dbReference>
<evidence type="ECO:0000313" key="11">
    <source>
        <dbReference type="Proteomes" id="UP000292564"/>
    </source>
</evidence>
<comment type="catalytic activity">
    <reaction evidence="1">
        <text>Hydrolysis of terminal non-reducing N-acetyl-D-hexosamine residues in N-acetyl-beta-D-hexosaminides.</text>
        <dbReference type="EC" id="3.2.1.52"/>
    </reaction>
</comment>
<feature type="region of interest" description="Disordered" evidence="7">
    <location>
        <begin position="494"/>
        <end position="527"/>
    </location>
</feature>
<dbReference type="InterPro" id="IPR029018">
    <property type="entry name" value="Hex-like_dom2"/>
</dbReference>
<evidence type="ECO:0000256" key="7">
    <source>
        <dbReference type="SAM" id="MobiDB-lite"/>
    </source>
</evidence>
<sequence>MWLGDQMLVPAARHAARSAGRFVLTETTRVDAPPAVADLLRELLGQPTGLPLPPGAGGLRFALDDDPGLGAEGYRMSVTPQGVTVRAHTEAGLRWAVQTLRQLLPAEAYGAGPAPGVVWALPVVDIVDGPAHPWRGALLDVARWAHPMPFVRRFVDLMAAHKLNVLHLHLTDDQGWRFEVRRYPRLTEVGGVRAQSPAGHSRERRFDGAPHGGWYTQRELRDLVGYAARRGVRIVPEVDLPGHVQAALAAYPELGNDPGRRLPVRTAWGISSHVLNPSAATLEVVRHILDELVDVFPSEIVHIGGDECPTDEWRASPAALARVAELGLAGVGDLQRWYAAELATHLAGHGRRVGVWDELLESGAPADAVVFGWRGQEHAAAALAAGHEVVACPHTHTYLDYAETDDPRAPGEPVAARLGTPLPKVYGYRPPEPGPGRLLGVQGQLWSEYLPTPELVEYRAFPRLAALAELGWTGPGGDFADFRRRLDGHLPRLDRAGVGYRPLDGPLSVSGRGSGASRRAESAAGPR</sequence>
<keyword evidence="5" id="KW-0326">Glycosidase</keyword>
<dbReference type="GO" id="GO:0016020">
    <property type="term" value="C:membrane"/>
    <property type="evidence" value="ECO:0007669"/>
    <property type="project" value="TreeGrafter"/>
</dbReference>
<dbReference type="Proteomes" id="UP000292564">
    <property type="component" value="Unassembled WGS sequence"/>
</dbReference>
<evidence type="ECO:0000256" key="6">
    <source>
        <dbReference type="PIRSR" id="PIRSR625705-1"/>
    </source>
</evidence>
<evidence type="ECO:0000256" key="2">
    <source>
        <dbReference type="ARBA" id="ARBA00006285"/>
    </source>
</evidence>
<evidence type="ECO:0000259" key="8">
    <source>
        <dbReference type="Pfam" id="PF00728"/>
    </source>
</evidence>
<evidence type="ECO:0000256" key="1">
    <source>
        <dbReference type="ARBA" id="ARBA00001231"/>
    </source>
</evidence>
<dbReference type="SUPFAM" id="SSF55545">
    <property type="entry name" value="beta-N-acetylhexosaminidase-like domain"/>
    <property type="match status" value="1"/>
</dbReference>
<keyword evidence="4" id="KW-0378">Hydrolase</keyword>
<evidence type="ECO:0000256" key="3">
    <source>
        <dbReference type="ARBA" id="ARBA00012663"/>
    </source>
</evidence>
<keyword evidence="11" id="KW-1185">Reference proteome</keyword>
<dbReference type="GO" id="GO:0004563">
    <property type="term" value="F:beta-N-acetylhexosaminidase activity"/>
    <property type="evidence" value="ECO:0007669"/>
    <property type="project" value="UniProtKB-EC"/>
</dbReference>
<proteinExistence type="inferred from homology"/>
<protein>
    <recommendedName>
        <fullName evidence="3">beta-N-acetylhexosaminidase</fullName>
        <ecNumber evidence="3">3.2.1.52</ecNumber>
    </recommendedName>
</protein>
<dbReference type="PRINTS" id="PR00738">
    <property type="entry name" value="GLHYDRLASE20"/>
</dbReference>
<dbReference type="AlphaFoldDB" id="A0A4V2G7K8"/>